<evidence type="ECO:0000256" key="6">
    <source>
        <dbReference type="SAM" id="MobiDB-lite"/>
    </source>
</evidence>
<keyword evidence="10" id="KW-1185">Reference proteome</keyword>
<evidence type="ECO:0000256" key="3">
    <source>
        <dbReference type="ARBA" id="ARBA00022692"/>
    </source>
</evidence>
<evidence type="ECO:0000256" key="4">
    <source>
        <dbReference type="ARBA" id="ARBA00022989"/>
    </source>
</evidence>
<feature type="compositionally biased region" description="Low complexity" evidence="6">
    <location>
        <begin position="136"/>
        <end position="145"/>
    </location>
</feature>
<evidence type="ECO:0000259" key="8">
    <source>
        <dbReference type="Pfam" id="PF06271"/>
    </source>
</evidence>
<keyword evidence="5 7" id="KW-0472">Membrane</keyword>
<dbReference type="PANTHER" id="PTHR36115">
    <property type="entry name" value="PROLINE-RICH ANTIGEN HOMOLOG-RELATED"/>
    <property type="match status" value="1"/>
</dbReference>
<keyword evidence="2" id="KW-1003">Cell membrane</keyword>
<feature type="compositionally biased region" description="Low complexity" evidence="6">
    <location>
        <begin position="331"/>
        <end position="348"/>
    </location>
</feature>
<feature type="compositionally biased region" description="Low complexity" evidence="6">
    <location>
        <begin position="211"/>
        <end position="228"/>
    </location>
</feature>
<feature type="compositionally biased region" description="Low complexity" evidence="6">
    <location>
        <begin position="356"/>
        <end position="374"/>
    </location>
</feature>
<dbReference type="EMBL" id="JAVREO010000009">
    <property type="protein sequence ID" value="MDT0267872.1"/>
    <property type="molecule type" value="Genomic_DNA"/>
</dbReference>
<dbReference type="Pfam" id="PF06271">
    <property type="entry name" value="RDD"/>
    <property type="match status" value="1"/>
</dbReference>
<feature type="transmembrane region" description="Helical" evidence="7">
    <location>
        <begin position="530"/>
        <end position="554"/>
    </location>
</feature>
<feature type="compositionally biased region" description="Low complexity" evidence="6">
    <location>
        <begin position="285"/>
        <end position="324"/>
    </location>
</feature>
<dbReference type="InterPro" id="IPR010432">
    <property type="entry name" value="RDD"/>
</dbReference>
<dbReference type="Proteomes" id="UP001183410">
    <property type="component" value="Unassembled WGS sequence"/>
</dbReference>
<evidence type="ECO:0000313" key="9">
    <source>
        <dbReference type="EMBL" id="MDT0267872.1"/>
    </source>
</evidence>
<feature type="compositionally biased region" description="Low complexity" evidence="6">
    <location>
        <begin position="240"/>
        <end position="271"/>
    </location>
</feature>
<feature type="region of interest" description="Disordered" evidence="6">
    <location>
        <begin position="36"/>
        <end position="448"/>
    </location>
</feature>
<evidence type="ECO:0000256" key="1">
    <source>
        <dbReference type="ARBA" id="ARBA00004651"/>
    </source>
</evidence>
<keyword evidence="3 7" id="KW-0812">Transmembrane</keyword>
<organism evidence="9 10">
    <name type="scientific">Streptomyces chisholmiae</name>
    <dbReference type="NCBI Taxonomy" id="3075540"/>
    <lineage>
        <taxon>Bacteria</taxon>
        <taxon>Bacillati</taxon>
        <taxon>Actinomycetota</taxon>
        <taxon>Actinomycetes</taxon>
        <taxon>Kitasatosporales</taxon>
        <taxon>Streptomycetaceae</taxon>
        <taxon>Streptomyces</taxon>
    </lineage>
</organism>
<feature type="compositionally biased region" description="Gly residues" evidence="6">
    <location>
        <begin position="404"/>
        <end position="416"/>
    </location>
</feature>
<dbReference type="RefSeq" id="WP_311667952.1">
    <property type="nucleotide sequence ID" value="NZ_JAVREO010000009.1"/>
</dbReference>
<sequence>MSLPPAGNASGGPGPNWYPDPSIPGYIRYWDGQTWVAGSSRPEPREGEPLPTPPSAAAAPATPPATPPAQDGGDGRAALPVRENRAEIAASRDQRGGSWRPDEDASTSPVAAAGRVDPRGQFLRAPSEGSEPPAVPRQAAAPAADAEPRDERTFGSRQADPPQQPAAAAGPPGLGLPGQPKPADAGAPPSVPDAAAPAAGSAPQPQPLAPTAPQTAPQTAPAAASQPPAAGPPGLGLPGAAGQAAAPAAAPRQPAQPAVPAQQPPAQAGPQAPGPAAGPPGLGLPGAPAQAAQASAPTAPQAQPGQPGQHPGPLGQQPGQQAPPGQGGFGAQPPAAGTPQPGQGFPPAAGGPGGQPSPAQGVPQPGQLFPPQAGGPQGGGYGFPPPAAGAPQGGGYGFPPPAGGPQGGPPQGGGYGYPPPAAGGPQGGGYGYPQQQSPQAAQSAYLQSHEGSPLTMMAKFSGPEQKYPATSGRRLFARIIDSLLPLGGAIALAVPLLGDARDHLSDRVDAIEHAGVNETVWLIDGTTGGYLAMVLGVFFGVGLLFEVLPVALWGTTPGKAMLGLKVLDMESQEAPSFGRAIVRWLVYNSLSLVLVGIVNMILATRDQPWRQGWHDKAARTFVAGRGQPADPVGPAQ</sequence>
<reference evidence="10" key="1">
    <citation type="submission" date="2023-07" db="EMBL/GenBank/DDBJ databases">
        <title>30 novel species of actinomycetes from the DSMZ collection.</title>
        <authorList>
            <person name="Nouioui I."/>
        </authorList>
    </citation>
    <scope>NUCLEOTIDE SEQUENCE [LARGE SCALE GENOMIC DNA]</scope>
    <source>
        <strain evidence="10">DSM 44915</strain>
    </source>
</reference>
<evidence type="ECO:0000256" key="5">
    <source>
        <dbReference type="ARBA" id="ARBA00023136"/>
    </source>
</evidence>
<feature type="compositionally biased region" description="Low complexity" evidence="6">
    <location>
        <begin position="432"/>
        <end position="447"/>
    </location>
</feature>
<comment type="caution">
    <text evidence="9">The sequence shown here is derived from an EMBL/GenBank/DDBJ whole genome shotgun (WGS) entry which is preliminary data.</text>
</comment>
<feature type="compositionally biased region" description="Basic and acidic residues" evidence="6">
    <location>
        <begin position="82"/>
        <end position="103"/>
    </location>
</feature>
<name>A0ABU2JSA2_9ACTN</name>
<feature type="compositionally biased region" description="Low complexity" evidence="6">
    <location>
        <begin position="158"/>
        <end position="203"/>
    </location>
</feature>
<feature type="region of interest" description="Disordered" evidence="6">
    <location>
        <begin position="1"/>
        <end position="24"/>
    </location>
</feature>
<feature type="transmembrane region" description="Helical" evidence="7">
    <location>
        <begin position="475"/>
        <end position="497"/>
    </location>
</feature>
<proteinExistence type="predicted"/>
<protein>
    <submittedName>
        <fullName evidence="9">RDD family protein</fullName>
    </submittedName>
</protein>
<comment type="subcellular location">
    <subcellularLocation>
        <location evidence="1">Cell membrane</location>
        <topology evidence="1">Multi-pass membrane protein</topology>
    </subcellularLocation>
</comment>
<evidence type="ECO:0000256" key="7">
    <source>
        <dbReference type="SAM" id="Phobius"/>
    </source>
</evidence>
<keyword evidence="4 7" id="KW-1133">Transmembrane helix</keyword>
<accession>A0ABU2JSA2</accession>
<feature type="domain" description="RDD" evidence="8">
    <location>
        <begin position="469"/>
        <end position="618"/>
    </location>
</feature>
<dbReference type="PANTHER" id="PTHR36115:SF4">
    <property type="entry name" value="MEMBRANE PROTEIN"/>
    <property type="match status" value="1"/>
</dbReference>
<gene>
    <name evidence="9" type="ORF">RM844_16450</name>
</gene>
<dbReference type="InterPro" id="IPR051791">
    <property type="entry name" value="Pra-immunoreactive"/>
</dbReference>
<feature type="transmembrane region" description="Helical" evidence="7">
    <location>
        <begin position="584"/>
        <end position="602"/>
    </location>
</feature>
<evidence type="ECO:0000256" key="2">
    <source>
        <dbReference type="ARBA" id="ARBA00022475"/>
    </source>
</evidence>
<evidence type="ECO:0000313" key="10">
    <source>
        <dbReference type="Proteomes" id="UP001183410"/>
    </source>
</evidence>